<evidence type="ECO:0000313" key="8">
    <source>
        <dbReference type="Proteomes" id="UP001470230"/>
    </source>
</evidence>
<evidence type="ECO:0000256" key="4">
    <source>
        <dbReference type="ARBA" id="ARBA00022777"/>
    </source>
</evidence>
<keyword evidence="5" id="KW-0067">ATP-binding</keyword>
<evidence type="ECO:0000256" key="3">
    <source>
        <dbReference type="ARBA" id="ARBA00022741"/>
    </source>
</evidence>
<keyword evidence="2" id="KW-0808">Transferase</keyword>
<protein>
    <recommendedName>
        <fullName evidence="6">Protein kinase domain-containing protein</fullName>
    </recommendedName>
</protein>
<sequence>MIVLHFPTTKDLFLYLECEVLSNIDHPSIIKTFRFFFGDIEHEPSILLENCKSNLKKSVKNLSNEARCQIIIEISSAIKSVHEAGIMHRDLKLVNILLDADDHAKVSDFGLCTLIEQESLTGSRTQMAGTLNYMAPELVRGRKDYDEKVDVYPFGVVVFMILTKGQKSDVSIPDVADGYMAEIPMSVSKFASNLISRCWEKEPSKRPSFAGIYDLLKGNENKLI</sequence>
<keyword evidence="8" id="KW-1185">Reference proteome</keyword>
<keyword evidence="4" id="KW-0418">Kinase</keyword>
<reference evidence="7 8" key="1">
    <citation type="submission" date="2024-04" db="EMBL/GenBank/DDBJ databases">
        <title>Tritrichomonas musculus Genome.</title>
        <authorList>
            <person name="Alves-Ferreira E."/>
            <person name="Grigg M."/>
            <person name="Lorenzi H."/>
            <person name="Galac M."/>
        </authorList>
    </citation>
    <scope>NUCLEOTIDE SEQUENCE [LARGE SCALE GENOMIC DNA]</scope>
    <source>
        <strain evidence="7 8">EAF2021</strain>
    </source>
</reference>
<dbReference type="InterPro" id="IPR011009">
    <property type="entry name" value="Kinase-like_dom_sf"/>
</dbReference>
<dbReference type="InterPro" id="IPR008271">
    <property type="entry name" value="Ser/Thr_kinase_AS"/>
</dbReference>
<keyword evidence="3" id="KW-0547">Nucleotide-binding</keyword>
<evidence type="ECO:0000256" key="2">
    <source>
        <dbReference type="ARBA" id="ARBA00022679"/>
    </source>
</evidence>
<organism evidence="7 8">
    <name type="scientific">Tritrichomonas musculus</name>
    <dbReference type="NCBI Taxonomy" id="1915356"/>
    <lineage>
        <taxon>Eukaryota</taxon>
        <taxon>Metamonada</taxon>
        <taxon>Parabasalia</taxon>
        <taxon>Tritrichomonadida</taxon>
        <taxon>Tritrichomonadidae</taxon>
        <taxon>Tritrichomonas</taxon>
    </lineage>
</organism>
<accession>A0ABR2JLL7</accession>
<dbReference type="PANTHER" id="PTHR24345:SF91">
    <property type="entry name" value="SERINE_THREONINE-PROTEIN KINASE PLK4"/>
    <property type="match status" value="1"/>
</dbReference>
<dbReference type="PROSITE" id="PS50011">
    <property type="entry name" value="PROTEIN_KINASE_DOM"/>
    <property type="match status" value="1"/>
</dbReference>
<dbReference type="PANTHER" id="PTHR24345">
    <property type="entry name" value="SERINE/THREONINE-PROTEIN KINASE PLK"/>
    <property type="match status" value="1"/>
</dbReference>
<proteinExistence type="predicted"/>
<dbReference type="Proteomes" id="UP001470230">
    <property type="component" value="Unassembled WGS sequence"/>
</dbReference>
<evidence type="ECO:0000313" key="7">
    <source>
        <dbReference type="EMBL" id="KAK8878624.1"/>
    </source>
</evidence>
<dbReference type="PROSITE" id="PS00108">
    <property type="entry name" value="PROTEIN_KINASE_ST"/>
    <property type="match status" value="1"/>
</dbReference>
<name>A0ABR2JLL7_9EUKA</name>
<dbReference type="SUPFAM" id="SSF56112">
    <property type="entry name" value="Protein kinase-like (PK-like)"/>
    <property type="match status" value="1"/>
</dbReference>
<keyword evidence="1" id="KW-0723">Serine/threonine-protein kinase</keyword>
<feature type="domain" description="Protein kinase" evidence="6">
    <location>
        <begin position="1"/>
        <end position="224"/>
    </location>
</feature>
<dbReference type="Pfam" id="PF00069">
    <property type="entry name" value="Pkinase"/>
    <property type="match status" value="1"/>
</dbReference>
<dbReference type="InterPro" id="IPR000719">
    <property type="entry name" value="Prot_kinase_dom"/>
</dbReference>
<dbReference type="EMBL" id="JAPFFF010000011">
    <property type="protein sequence ID" value="KAK8878624.1"/>
    <property type="molecule type" value="Genomic_DNA"/>
</dbReference>
<evidence type="ECO:0000256" key="1">
    <source>
        <dbReference type="ARBA" id="ARBA00022527"/>
    </source>
</evidence>
<evidence type="ECO:0000259" key="6">
    <source>
        <dbReference type="PROSITE" id="PS50011"/>
    </source>
</evidence>
<comment type="caution">
    <text evidence="7">The sequence shown here is derived from an EMBL/GenBank/DDBJ whole genome shotgun (WGS) entry which is preliminary data.</text>
</comment>
<gene>
    <name evidence="7" type="ORF">M9Y10_005404</name>
</gene>
<evidence type="ECO:0000256" key="5">
    <source>
        <dbReference type="ARBA" id="ARBA00022840"/>
    </source>
</evidence>
<dbReference type="PIRSF" id="PIRSF000654">
    <property type="entry name" value="Integrin-linked_kinase"/>
    <property type="match status" value="1"/>
</dbReference>
<dbReference type="SMART" id="SM00220">
    <property type="entry name" value="S_TKc"/>
    <property type="match status" value="1"/>
</dbReference>
<dbReference type="Gene3D" id="1.10.510.10">
    <property type="entry name" value="Transferase(Phosphotransferase) domain 1"/>
    <property type="match status" value="1"/>
</dbReference>